<keyword evidence="3" id="KW-0804">Transcription</keyword>
<dbReference type="AlphaFoldDB" id="A0A4V1N3Y9"/>
<protein>
    <submittedName>
        <fullName evidence="6">TetR/AcrR family transcriptional regulator</fullName>
    </submittedName>
</protein>
<dbReference type="SUPFAM" id="SSF46689">
    <property type="entry name" value="Homeodomain-like"/>
    <property type="match status" value="1"/>
</dbReference>
<feature type="DNA-binding region" description="H-T-H motif" evidence="4">
    <location>
        <begin position="37"/>
        <end position="56"/>
    </location>
</feature>
<dbReference type="InterPro" id="IPR009057">
    <property type="entry name" value="Homeodomain-like_sf"/>
</dbReference>
<evidence type="ECO:0000259" key="5">
    <source>
        <dbReference type="PROSITE" id="PS50977"/>
    </source>
</evidence>
<evidence type="ECO:0000313" key="7">
    <source>
        <dbReference type="Proteomes" id="UP000290958"/>
    </source>
</evidence>
<gene>
    <name evidence="6" type="ORF">EQG66_03045</name>
</gene>
<evidence type="ECO:0000256" key="1">
    <source>
        <dbReference type="ARBA" id="ARBA00023015"/>
    </source>
</evidence>
<dbReference type="PANTHER" id="PTHR47506:SF1">
    <property type="entry name" value="HTH-TYPE TRANSCRIPTIONAL REGULATOR YJDC"/>
    <property type="match status" value="1"/>
</dbReference>
<dbReference type="RefSeq" id="WP_129403076.1">
    <property type="nucleotide sequence ID" value="NZ_SBKP01000002.1"/>
</dbReference>
<dbReference type="Pfam" id="PF00440">
    <property type="entry name" value="TetR_N"/>
    <property type="match status" value="1"/>
</dbReference>
<dbReference type="PROSITE" id="PS50977">
    <property type="entry name" value="HTH_TETR_2"/>
    <property type="match status" value="1"/>
</dbReference>
<evidence type="ECO:0000256" key="2">
    <source>
        <dbReference type="ARBA" id="ARBA00023125"/>
    </source>
</evidence>
<feature type="domain" description="HTH tetR-type" evidence="5">
    <location>
        <begin position="14"/>
        <end position="74"/>
    </location>
</feature>
<name>A0A4V1N3Y9_9SPHN</name>
<dbReference type="InterPro" id="IPR001647">
    <property type="entry name" value="HTH_TetR"/>
</dbReference>
<dbReference type="InterPro" id="IPR036271">
    <property type="entry name" value="Tet_transcr_reg_TetR-rel_C_sf"/>
</dbReference>
<proteinExistence type="predicted"/>
<dbReference type="GO" id="GO:0003677">
    <property type="term" value="F:DNA binding"/>
    <property type="evidence" value="ECO:0007669"/>
    <property type="project" value="UniProtKB-UniRule"/>
</dbReference>
<dbReference type="SUPFAM" id="SSF48498">
    <property type="entry name" value="Tetracyclin repressor-like, C-terminal domain"/>
    <property type="match status" value="1"/>
</dbReference>
<evidence type="ECO:0000313" key="6">
    <source>
        <dbReference type="EMBL" id="RXR30326.1"/>
    </source>
</evidence>
<dbReference type="InterPro" id="IPR054156">
    <property type="entry name" value="YxaF_TetR_C"/>
</dbReference>
<evidence type="ECO:0000256" key="4">
    <source>
        <dbReference type="PROSITE-ProRule" id="PRU00335"/>
    </source>
</evidence>
<dbReference type="Gene3D" id="1.10.357.10">
    <property type="entry name" value="Tetracycline Repressor, domain 2"/>
    <property type="match status" value="1"/>
</dbReference>
<dbReference type="EMBL" id="SBKP01000002">
    <property type="protein sequence ID" value="RXR30326.1"/>
    <property type="molecule type" value="Genomic_DNA"/>
</dbReference>
<dbReference type="PRINTS" id="PR00455">
    <property type="entry name" value="HTHTETR"/>
</dbReference>
<keyword evidence="1" id="KW-0805">Transcription regulation</keyword>
<dbReference type="Proteomes" id="UP000290958">
    <property type="component" value="Unassembled WGS sequence"/>
</dbReference>
<evidence type="ECO:0000256" key="3">
    <source>
        <dbReference type="ARBA" id="ARBA00023163"/>
    </source>
</evidence>
<accession>A0A4V1N3Y9</accession>
<dbReference type="Pfam" id="PF21993">
    <property type="entry name" value="TetR_C_13_2"/>
    <property type="match status" value="1"/>
</dbReference>
<comment type="caution">
    <text evidence="6">The sequence shown here is derived from an EMBL/GenBank/DDBJ whole genome shotgun (WGS) entry which is preliminary data.</text>
</comment>
<dbReference type="OrthoDB" id="3218408at2"/>
<keyword evidence="2 4" id="KW-0238">DNA-binding</keyword>
<reference evidence="7" key="1">
    <citation type="submission" date="2019-01" db="EMBL/GenBank/DDBJ databases">
        <title>Cytophagaceae bacterium strain CAR-16.</title>
        <authorList>
            <person name="Chen W.-M."/>
        </authorList>
    </citation>
    <scope>NUCLEOTIDE SEQUENCE [LARGE SCALE GENOMIC DNA]</scope>
    <source>
        <strain evidence="7">CHR27</strain>
    </source>
</reference>
<organism evidence="6 7">
    <name type="scientific">Sphingobium fluviale</name>
    <dbReference type="NCBI Taxonomy" id="2506423"/>
    <lineage>
        <taxon>Bacteria</taxon>
        <taxon>Pseudomonadati</taxon>
        <taxon>Pseudomonadota</taxon>
        <taxon>Alphaproteobacteria</taxon>
        <taxon>Sphingomonadales</taxon>
        <taxon>Sphingomonadaceae</taxon>
        <taxon>Sphingobium</taxon>
    </lineage>
</organism>
<sequence length="199" mass="21992">MPPETNRKGAKGGRATRSEIVAAADRLIYESGYGDTSFSDIADAVGMSRGNFYYHFRTKDAILDAVIDERQAATRAMLEGWAAEADDPIARICAFIRILIVNGEKIREHGCPVGTLCNELAKLDHNAFPGAVEIFAQFRDWLTERFTELGRGEEAQGLALRVLAFSQGAATLYTAFRDDTWVATEVDRMCAWVHELAAQ</sequence>
<dbReference type="PANTHER" id="PTHR47506">
    <property type="entry name" value="TRANSCRIPTIONAL REGULATORY PROTEIN"/>
    <property type="match status" value="1"/>
</dbReference>
<keyword evidence="7" id="KW-1185">Reference proteome</keyword>